<reference evidence="1 2" key="2">
    <citation type="journal article" date="2019" name="G3 (Bethesda)">
        <title>Hybrid Assembly of the Genome of the Entomopathogenic Nematode Steinernema carpocapsae Identifies the X-Chromosome.</title>
        <authorList>
            <person name="Serra L."/>
            <person name="Macchietto M."/>
            <person name="Macias-Munoz A."/>
            <person name="McGill C.J."/>
            <person name="Rodriguez I.M."/>
            <person name="Rodriguez B."/>
            <person name="Murad R."/>
            <person name="Mortazavi A."/>
        </authorList>
    </citation>
    <scope>NUCLEOTIDE SEQUENCE [LARGE SCALE GENOMIC DNA]</scope>
    <source>
        <strain evidence="1 2">ALL</strain>
    </source>
</reference>
<dbReference type="AlphaFoldDB" id="A0A4U8UNQ7"/>
<dbReference type="EMBL" id="AZBU02000001">
    <property type="protein sequence ID" value="TMS33915.1"/>
    <property type="molecule type" value="Genomic_DNA"/>
</dbReference>
<keyword evidence="2" id="KW-1185">Reference proteome</keyword>
<accession>A0A4U8UNQ7</accession>
<evidence type="ECO:0000313" key="2">
    <source>
        <dbReference type="Proteomes" id="UP000298663"/>
    </source>
</evidence>
<name>A0A4U8UNQ7_STECR</name>
<sequence length="115" mass="13424">MVYVYEECTRPSSQTVDPDVMHSLFEDGWTEPARDFYFRQVEKLLRLMPDLTHIMETDNAEYMTFPTNAARLRLAWPLKSFAAPARKATPTVTKYRSTPRRYPKTGESCCSCTRF</sequence>
<dbReference type="Proteomes" id="UP000298663">
    <property type="component" value="Chromosome X"/>
</dbReference>
<gene>
    <name evidence="1" type="ORF">L596_001602</name>
</gene>
<proteinExistence type="predicted"/>
<reference evidence="1 2" key="1">
    <citation type="journal article" date="2015" name="Genome Biol.">
        <title>Comparative genomics of Steinernema reveals deeply conserved gene regulatory networks.</title>
        <authorList>
            <person name="Dillman A.R."/>
            <person name="Macchietto M."/>
            <person name="Porter C.F."/>
            <person name="Rogers A."/>
            <person name="Williams B."/>
            <person name="Antoshechkin I."/>
            <person name="Lee M.M."/>
            <person name="Goodwin Z."/>
            <person name="Lu X."/>
            <person name="Lewis E.E."/>
            <person name="Goodrich-Blair H."/>
            <person name="Stock S.P."/>
            <person name="Adams B.J."/>
            <person name="Sternberg P.W."/>
            <person name="Mortazavi A."/>
        </authorList>
    </citation>
    <scope>NUCLEOTIDE SEQUENCE [LARGE SCALE GENOMIC DNA]</scope>
    <source>
        <strain evidence="1 2">ALL</strain>
    </source>
</reference>
<protein>
    <submittedName>
        <fullName evidence="1">Uncharacterized protein</fullName>
    </submittedName>
</protein>
<organism evidence="1 2">
    <name type="scientific">Steinernema carpocapsae</name>
    <name type="common">Entomopathogenic nematode</name>
    <dbReference type="NCBI Taxonomy" id="34508"/>
    <lineage>
        <taxon>Eukaryota</taxon>
        <taxon>Metazoa</taxon>
        <taxon>Ecdysozoa</taxon>
        <taxon>Nematoda</taxon>
        <taxon>Chromadorea</taxon>
        <taxon>Rhabditida</taxon>
        <taxon>Tylenchina</taxon>
        <taxon>Panagrolaimomorpha</taxon>
        <taxon>Strongyloidoidea</taxon>
        <taxon>Steinernematidae</taxon>
        <taxon>Steinernema</taxon>
    </lineage>
</organism>
<comment type="caution">
    <text evidence="1">The sequence shown here is derived from an EMBL/GenBank/DDBJ whole genome shotgun (WGS) entry which is preliminary data.</text>
</comment>
<evidence type="ECO:0000313" key="1">
    <source>
        <dbReference type="EMBL" id="TMS33915.1"/>
    </source>
</evidence>
<dbReference type="EMBL" id="CM016762">
    <property type="protein sequence ID" value="TMS33915.1"/>
    <property type="molecule type" value="Genomic_DNA"/>
</dbReference>